<sequence length="385" mass="41780">MSTENLPQSPEQPPRKPRVAVVCGGRSSEHGISVVTAGAVLRAIDRSKYEVLPIGITQDGRWALTADDPARMAITDRRTPSVDELAESAEGGVVLSVDPGNREVVYTEPGSVPKALGEVDVVFPVLHGPYGEDGTLQGLLELAGVPYVGSGVLSSAIGQDKEYMKRVFTSFGLKVGPYMVIRPREWSRDETAVRGRIVDFAGEHGWPLFVKPARAGSSIGITKVDDLSGLDEALEEARRHDPKVLVEAAVRGREIECGVLEFEDGPRASVPAEIPASESHAYYDFEAKYIDSTPGIVPAPLTEEQTAEVQRLAVEAFEAASCEGLVRADFFLTEEGEFVINEINTMPGFTPISMYPQMWQASGIDYPELIDRLIQAALRRSTGLR</sequence>
<dbReference type="PROSITE" id="PS50975">
    <property type="entry name" value="ATP_GRASP"/>
    <property type="match status" value="1"/>
</dbReference>
<evidence type="ECO:0000256" key="12">
    <source>
        <dbReference type="ARBA" id="ARBA00023316"/>
    </source>
</evidence>
<protein>
    <recommendedName>
        <fullName evidence="13">D-alanine--D-alanine ligase</fullName>
        <ecNumber evidence="13">6.3.2.4</ecNumber>
    </recommendedName>
    <alternativeName>
        <fullName evidence="13">D-Ala-D-Ala ligase</fullName>
    </alternativeName>
    <alternativeName>
        <fullName evidence="13">D-alanylalanine synthetase</fullName>
    </alternativeName>
</protein>
<accession>A0ABP4DBW3</accession>
<dbReference type="NCBIfam" id="NF002528">
    <property type="entry name" value="PRK01966.1-4"/>
    <property type="match status" value="1"/>
</dbReference>
<gene>
    <name evidence="13" type="primary">ddl</name>
    <name evidence="16" type="ORF">GCM10009564_10050</name>
</gene>
<dbReference type="InterPro" id="IPR011095">
    <property type="entry name" value="Dala_Dala_lig_C"/>
</dbReference>
<dbReference type="HAMAP" id="MF_00047">
    <property type="entry name" value="Dala_Dala_lig"/>
    <property type="match status" value="1"/>
</dbReference>
<dbReference type="InterPro" id="IPR013815">
    <property type="entry name" value="ATP_grasp_subdomain_1"/>
</dbReference>
<keyword evidence="12 13" id="KW-0961">Cell wall biogenesis/degradation</keyword>
<keyword evidence="13" id="KW-0963">Cytoplasm</keyword>
<dbReference type="RefSeq" id="WP_086791532.1">
    <property type="nucleotide sequence ID" value="NZ_BAAAHU010000006.1"/>
</dbReference>
<dbReference type="PANTHER" id="PTHR23132:SF25">
    <property type="entry name" value="D-ALANINE--D-ALANINE LIGASE A"/>
    <property type="match status" value="1"/>
</dbReference>
<comment type="cofactor">
    <cofactor evidence="1">
        <name>Mn(2+)</name>
        <dbReference type="ChEBI" id="CHEBI:29035"/>
    </cofactor>
</comment>
<evidence type="ECO:0000256" key="9">
    <source>
        <dbReference type="ARBA" id="ARBA00022960"/>
    </source>
</evidence>
<comment type="caution">
    <text evidence="16">The sequence shown here is derived from an EMBL/GenBank/DDBJ whole genome shotgun (WGS) entry which is preliminary data.</text>
</comment>
<dbReference type="SUPFAM" id="SSF56059">
    <property type="entry name" value="Glutathione synthetase ATP-binding domain-like"/>
    <property type="match status" value="1"/>
</dbReference>
<comment type="pathway">
    <text evidence="13">Cell wall biogenesis; peptidoglycan biosynthesis.</text>
</comment>
<reference evidence="17" key="1">
    <citation type="journal article" date="2019" name="Int. J. Syst. Evol. Microbiol.">
        <title>The Global Catalogue of Microorganisms (GCM) 10K type strain sequencing project: providing services to taxonomists for standard genome sequencing and annotation.</title>
        <authorList>
            <consortium name="The Broad Institute Genomics Platform"/>
            <consortium name="The Broad Institute Genome Sequencing Center for Infectious Disease"/>
            <person name="Wu L."/>
            <person name="Ma J."/>
        </authorList>
    </citation>
    <scope>NUCLEOTIDE SEQUENCE [LARGE SCALE GENOMIC DNA]</scope>
    <source>
        <strain evidence="17">JCM 11269</strain>
    </source>
</reference>
<comment type="subcellular location">
    <subcellularLocation>
        <location evidence="13">Cytoplasm</location>
    </subcellularLocation>
</comment>
<evidence type="ECO:0000256" key="11">
    <source>
        <dbReference type="ARBA" id="ARBA00023211"/>
    </source>
</evidence>
<dbReference type="InterPro" id="IPR016185">
    <property type="entry name" value="PreATP-grasp_dom_sf"/>
</dbReference>
<comment type="cofactor">
    <cofactor evidence="2">
        <name>Mg(2+)</name>
        <dbReference type="ChEBI" id="CHEBI:18420"/>
    </cofactor>
</comment>
<dbReference type="SUPFAM" id="SSF52440">
    <property type="entry name" value="PreATP-grasp domain"/>
    <property type="match status" value="1"/>
</dbReference>
<evidence type="ECO:0000313" key="16">
    <source>
        <dbReference type="EMBL" id="GAA1005401.1"/>
    </source>
</evidence>
<comment type="catalytic activity">
    <reaction evidence="13">
        <text>2 D-alanine + ATP = D-alanyl-D-alanine + ADP + phosphate + H(+)</text>
        <dbReference type="Rhea" id="RHEA:11224"/>
        <dbReference type="ChEBI" id="CHEBI:15378"/>
        <dbReference type="ChEBI" id="CHEBI:30616"/>
        <dbReference type="ChEBI" id="CHEBI:43474"/>
        <dbReference type="ChEBI" id="CHEBI:57416"/>
        <dbReference type="ChEBI" id="CHEBI:57822"/>
        <dbReference type="ChEBI" id="CHEBI:456216"/>
        <dbReference type="EC" id="6.3.2.4"/>
    </reaction>
</comment>
<keyword evidence="7 14" id="KW-0067">ATP-binding</keyword>
<dbReference type="PROSITE" id="PS00844">
    <property type="entry name" value="DALA_DALA_LIGASE_2"/>
    <property type="match status" value="1"/>
</dbReference>
<keyword evidence="9 13" id="KW-0133">Cell shape</keyword>
<keyword evidence="4 13" id="KW-0436">Ligase</keyword>
<dbReference type="InterPro" id="IPR000291">
    <property type="entry name" value="D-Ala_lig_Van_CS"/>
</dbReference>
<evidence type="ECO:0000256" key="13">
    <source>
        <dbReference type="HAMAP-Rule" id="MF_00047"/>
    </source>
</evidence>
<keyword evidence="10 13" id="KW-0573">Peptidoglycan synthesis</keyword>
<evidence type="ECO:0000256" key="7">
    <source>
        <dbReference type="ARBA" id="ARBA00022840"/>
    </source>
</evidence>
<dbReference type="Gene3D" id="3.40.50.20">
    <property type="match status" value="1"/>
</dbReference>
<dbReference type="Pfam" id="PF01820">
    <property type="entry name" value="Dala_Dala_lig_N"/>
    <property type="match status" value="1"/>
</dbReference>
<keyword evidence="17" id="KW-1185">Reference proteome</keyword>
<dbReference type="EMBL" id="BAAAHU010000006">
    <property type="protein sequence ID" value="GAA1005401.1"/>
    <property type="molecule type" value="Genomic_DNA"/>
</dbReference>
<dbReference type="Gene3D" id="3.30.1490.20">
    <property type="entry name" value="ATP-grasp fold, A domain"/>
    <property type="match status" value="1"/>
</dbReference>
<dbReference type="PROSITE" id="PS00843">
    <property type="entry name" value="DALA_DALA_LIGASE_1"/>
    <property type="match status" value="1"/>
</dbReference>
<dbReference type="GO" id="GO:0016874">
    <property type="term" value="F:ligase activity"/>
    <property type="evidence" value="ECO:0007669"/>
    <property type="project" value="UniProtKB-KW"/>
</dbReference>
<dbReference type="InterPro" id="IPR011127">
    <property type="entry name" value="Dala_Dala_lig_N"/>
</dbReference>
<organism evidence="16 17">
    <name type="scientific">Streptomyces thermogriseus</name>
    <dbReference type="NCBI Taxonomy" id="75292"/>
    <lineage>
        <taxon>Bacteria</taxon>
        <taxon>Bacillati</taxon>
        <taxon>Actinomycetota</taxon>
        <taxon>Actinomycetes</taxon>
        <taxon>Kitasatosporales</taxon>
        <taxon>Streptomycetaceae</taxon>
        <taxon>Streptomyces</taxon>
    </lineage>
</organism>
<keyword evidence="5" id="KW-0479">Metal-binding</keyword>
<evidence type="ECO:0000313" key="17">
    <source>
        <dbReference type="Proteomes" id="UP001501072"/>
    </source>
</evidence>
<keyword evidence="8" id="KW-0460">Magnesium</keyword>
<dbReference type="InterPro" id="IPR005905">
    <property type="entry name" value="D_ala_D_ala"/>
</dbReference>
<name>A0ABP4DBW3_9ACTN</name>
<evidence type="ECO:0000256" key="3">
    <source>
        <dbReference type="ARBA" id="ARBA00010871"/>
    </source>
</evidence>
<dbReference type="Gene3D" id="3.30.470.20">
    <property type="entry name" value="ATP-grasp fold, B domain"/>
    <property type="match status" value="1"/>
</dbReference>
<proteinExistence type="inferred from homology"/>
<comment type="similarity">
    <text evidence="3 13">Belongs to the D-alanine--D-alanine ligase family.</text>
</comment>
<evidence type="ECO:0000256" key="6">
    <source>
        <dbReference type="ARBA" id="ARBA00022741"/>
    </source>
</evidence>
<dbReference type="Proteomes" id="UP001501072">
    <property type="component" value="Unassembled WGS sequence"/>
</dbReference>
<comment type="function">
    <text evidence="13">Cell wall formation.</text>
</comment>
<evidence type="ECO:0000256" key="14">
    <source>
        <dbReference type="PROSITE-ProRule" id="PRU00409"/>
    </source>
</evidence>
<dbReference type="PANTHER" id="PTHR23132">
    <property type="entry name" value="D-ALANINE--D-ALANINE LIGASE"/>
    <property type="match status" value="1"/>
</dbReference>
<evidence type="ECO:0000259" key="15">
    <source>
        <dbReference type="PROSITE" id="PS50975"/>
    </source>
</evidence>
<evidence type="ECO:0000256" key="1">
    <source>
        <dbReference type="ARBA" id="ARBA00001936"/>
    </source>
</evidence>
<dbReference type="InterPro" id="IPR011761">
    <property type="entry name" value="ATP-grasp"/>
</dbReference>
<evidence type="ECO:0000256" key="8">
    <source>
        <dbReference type="ARBA" id="ARBA00022842"/>
    </source>
</evidence>
<dbReference type="PIRSF" id="PIRSF039102">
    <property type="entry name" value="Ddl/VanB"/>
    <property type="match status" value="1"/>
</dbReference>
<feature type="domain" description="ATP-grasp" evidence="15">
    <location>
        <begin position="165"/>
        <end position="375"/>
    </location>
</feature>
<keyword evidence="6 14" id="KW-0547">Nucleotide-binding</keyword>
<evidence type="ECO:0000256" key="10">
    <source>
        <dbReference type="ARBA" id="ARBA00022984"/>
    </source>
</evidence>
<evidence type="ECO:0000256" key="5">
    <source>
        <dbReference type="ARBA" id="ARBA00022723"/>
    </source>
</evidence>
<keyword evidence="11" id="KW-0464">Manganese</keyword>
<evidence type="ECO:0000256" key="2">
    <source>
        <dbReference type="ARBA" id="ARBA00001946"/>
    </source>
</evidence>
<dbReference type="Pfam" id="PF07478">
    <property type="entry name" value="Dala_Dala_lig_C"/>
    <property type="match status" value="1"/>
</dbReference>
<dbReference type="NCBIfam" id="TIGR01205">
    <property type="entry name" value="D_ala_D_alaTIGR"/>
    <property type="match status" value="1"/>
</dbReference>
<evidence type="ECO:0000256" key="4">
    <source>
        <dbReference type="ARBA" id="ARBA00022598"/>
    </source>
</evidence>
<dbReference type="EC" id="6.3.2.4" evidence="13"/>